<evidence type="ECO:0000313" key="2">
    <source>
        <dbReference type="EMBL" id="MFC5243025.1"/>
    </source>
</evidence>
<sequence length="241" mass="25347">MAAVVSAITAVAGLLLALFGVPLIGGSAANRSVADDVGAAAVPASTTSAPTTPPGTRAAGDDEPGPSGPPSTRAGSDGPGPSAPPPPEGWHRVDEPGLTVSFALPDGWVRQPASEIQSTWRSPDGTYDLSVKRDTSYGPTARAASAGQLDWYRIASESSMDGLEVVHHTTRQNGRDAIWLEMDYHYVGRSEPRKRLEVFVAGKAGQVYQLLVDTTATRRHLAEQRRLFGTARSHLLIDTAA</sequence>
<protein>
    <recommendedName>
        <fullName evidence="4">Serine/threonine protein kinase</fullName>
    </recommendedName>
</protein>
<accession>A0ABW0DYE2</accession>
<feature type="compositionally biased region" description="Low complexity" evidence="1">
    <location>
        <begin position="70"/>
        <end position="80"/>
    </location>
</feature>
<keyword evidence="3" id="KW-1185">Reference proteome</keyword>
<name>A0ABW0DYE2_9ACTN</name>
<dbReference type="EMBL" id="JBHSKN010000021">
    <property type="protein sequence ID" value="MFC5243025.1"/>
    <property type="molecule type" value="Genomic_DNA"/>
</dbReference>
<dbReference type="Proteomes" id="UP001596035">
    <property type="component" value="Unassembled WGS sequence"/>
</dbReference>
<reference evidence="3" key="1">
    <citation type="journal article" date="2019" name="Int. J. Syst. Evol. Microbiol.">
        <title>The Global Catalogue of Microorganisms (GCM) 10K type strain sequencing project: providing services to taxonomists for standard genome sequencing and annotation.</title>
        <authorList>
            <consortium name="The Broad Institute Genomics Platform"/>
            <consortium name="The Broad Institute Genome Sequencing Center for Infectious Disease"/>
            <person name="Wu L."/>
            <person name="Ma J."/>
        </authorList>
    </citation>
    <scope>NUCLEOTIDE SEQUENCE [LARGE SCALE GENOMIC DNA]</scope>
    <source>
        <strain evidence="3">CGMCC 4.7131</strain>
    </source>
</reference>
<feature type="region of interest" description="Disordered" evidence="1">
    <location>
        <begin position="43"/>
        <end position="94"/>
    </location>
</feature>
<comment type="caution">
    <text evidence="2">The sequence shown here is derived from an EMBL/GenBank/DDBJ whole genome shotgun (WGS) entry which is preliminary data.</text>
</comment>
<feature type="compositionally biased region" description="Low complexity" evidence="1">
    <location>
        <begin position="43"/>
        <end position="58"/>
    </location>
</feature>
<evidence type="ECO:0000313" key="3">
    <source>
        <dbReference type="Proteomes" id="UP001596035"/>
    </source>
</evidence>
<dbReference type="RefSeq" id="WP_344559969.1">
    <property type="nucleotide sequence ID" value="NZ_BAAATG010000016.1"/>
</dbReference>
<proteinExistence type="predicted"/>
<evidence type="ECO:0000256" key="1">
    <source>
        <dbReference type="SAM" id="MobiDB-lite"/>
    </source>
</evidence>
<gene>
    <name evidence="2" type="ORF">ACFPWV_24450</name>
</gene>
<evidence type="ECO:0008006" key="4">
    <source>
        <dbReference type="Google" id="ProtNLM"/>
    </source>
</evidence>
<organism evidence="2 3">
    <name type="scientific">Streptomyces atrovirens</name>
    <dbReference type="NCBI Taxonomy" id="285556"/>
    <lineage>
        <taxon>Bacteria</taxon>
        <taxon>Bacillati</taxon>
        <taxon>Actinomycetota</taxon>
        <taxon>Actinomycetes</taxon>
        <taxon>Kitasatosporales</taxon>
        <taxon>Streptomycetaceae</taxon>
        <taxon>Streptomyces</taxon>
    </lineage>
</organism>